<keyword evidence="3" id="KW-1185">Reference proteome</keyword>
<name>A0A1Y5TQK6_9RHOB</name>
<dbReference type="RefSeq" id="WP_085894069.1">
    <property type="nucleotide sequence ID" value="NZ_FWFL01000019.1"/>
</dbReference>
<gene>
    <name evidence="2" type="ORF">PEL8287_03877</name>
</gene>
<protein>
    <recommendedName>
        <fullName evidence="1">YjiS-like domain-containing protein</fullName>
    </recommendedName>
</protein>
<dbReference type="AlphaFoldDB" id="A0A1Y5TQK6"/>
<evidence type="ECO:0000313" key="2">
    <source>
        <dbReference type="EMBL" id="SLN69787.1"/>
    </source>
</evidence>
<dbReference type="Proteomes" id="UP000193827">
    <property type="component" value="Unassembled WGS sequence"/>
</dbReference>
<sequence length="68" mass="8187">MNTVTKQIELPVSGRSLFRMNIRKRLEVRRQRNALRDLDDRSLRDIGITREMARHEANRTIWDMPEHS</sequence>
<feature type="domain" description="YjiS-like" evidence="1">
    <location>
        <begin position="22"/>
        <end position="54"/>
    </location>
</feature>
<evidence type="ECO:0000313" key="3">
    <source>
        <dbReference type="Proteomes" id="UP000193827"/>
    </source>
</evidence>
<proteinExistence type="predicted"/>
<dbReference type="OrthoDB" id="8096613at2"/>
<reference evidence="2 3" key="1">
    <citation type="submission" date="2017-03" db="EMBL/GenBank/DDBJ databases">
        <authorList>
            <person name="Afonso C.L."/>
            <person name="Miller P.J."/>
            <person name="Scott M.A."/>
            <person name="Spackman E."/>
            <person name="Goraichik I."/>
            <person name="Dimitrov K.M."/>
            <person name="Suarez D.L."/>
            <person name="Swayne D.E."/>
        </authorList>
    </citation>
    <scope>NUCLEOTIDE SEQUENCE [LARGE SCALE GENOMIC DNA]</scope>
    <source>
        <strain evidence="2 3">CECT 8287</strain>
    </source>
</reference>
<dbReference type="InterPro" id="IPR009506">
    <property type="entry name" value="YjiS-like"/>
</dbReference>
<organism evidence="2 3">
    <name type="scientific">Roseovarius litorisediminis</name>
    <dbReference type="NCBI Taxonomy" id="1312363"/>
    <lineage>
        <taxon>Bacteria</taxon>
        <taxon>Pseudomonadati</taxon>
        <taxon>Pseudomonadota</taxon>
        <taxon>Alphaproteobacteria</taxon>
        <taxon>Rhodobacterales</taxon>
        <taxon>Roseobacteraceae</taxon>
        <taxon>Roseovarius</taxon>
    </lineage>
</organism>
<dbReference type="EMBL" id="FWFL01000019">
    <property type="protein sequence ID" value="SLN69787.1"/>
    <property type="molecule type" value="Genomic_DNA"/>
</dbReference>
<accession>A0A1Y5TQK6</accession>
<dbReference type="Pfam" id="PF06568">
    <property type="entry name" value="YjiS-like"/>
    <property type="match status" value="1"/>
</dbReference>
<evidence type="ECO:0000259" key="1">
    <source>
        <dbReference type="Pfam" id="PF06568"/>
    </source>
</evidence>